<comment type="caution">
    <text evidence="2">The sequence shown here is derived from an EMBL/GenBank/DDBJ whole genome shotgun (WGS) entry which is preliminary data.</text>
</comment>
<dbReference type="Proteomes" id="UP001189756">
    <property type="component" value="Unassembled WGS sequence"/>
</dbReference>
<evidence type="ECO:0000313" key="2">
    <source>
        <dbReference type="EMBL" id="CAJ0804223.1"/>
    </source>
</evidence>
<dbReference type="GeneID" id="34794248"/>
<organism evidence="2 3">
    <name type="scientific">Ralstonia thomasii</name>
    <dbReference type="NCBI Taxonomy" id="3058596"/>
    <lineage>
        <taxon>Bacteria</taxon>
        <taxon>Pseudomonadati</taxon>
        <taxon>Pseudomonadota</taxon>
        <taxon>Betaproteobacteria</taxon>
        <taxon>Burkholderiales</taxon>
        <taxon>Burkholderiaceae</taxon>
        <taxon>Ralstonia</taxon>
    </lineage>
</organism>
<evidence type="ECO:0000313" key="3">
    <source>
        <dbReference type="Proteomes" id="UP001189756"/>
    </source>
</evidence>
<name>A0AAD2F5E9_9RALS</name>
<dbReference type="EMBL" id="CATZAZ010000011">
    <property type="protein sequence ID" value="CAJ0804223.1"/>
    <property type="molecule type" value="Genomic_DNA"/>
</dbReference>
<reference evidence="2" key="1">
    <citation type="submission" date="2023-07" db="EMBL/GenBank/DDBJ databases">
        <authorList>
            <person name="Peeters C."/>
        </authorList>
    </citation>
    <scope>NUCLEOTIDE SEQUENCE</scope>
    <source>
        <strain evidence="2">R-77560</strain>
    </source>
</reference>
<dbReference type="RefSeq" id="WP_157774040.1">
    <property type="nucleotide sequence ID" value="NZ_CATZAZ010000011.1"/>
</dbReference>
<evidence type="ECO:0000259" key="1">
    <source>
        <dbReference type="Pfam" id="PF21798"/>
    </source>
</evidence>
<dbReference type="InterPro" id="IPR049243">
    <property type="entry name" value="DUF6878"/>
</dbReference>
<sequence length="183" mass="19256">MGNTELKQIILSNIAALSTAEAVRRLTGAVIGEDGQPAAAQLKIFYSGGGDSGGIEEVTVVGNEGALHPLSDAIVQAQCEMTVCSTCYTFDAAGNYGAQTTVAQKTMSVEDAAEHILNNLIELTDRSGWENGDGGSGEAYFDLQTGKLLSFVHTVYYTESDTTEYEPDELFGVEEAATAGAEQ</sequence>
<protein>
    <recommendedName>
        <fullName evidence="1">DUF6878 domain-containing protein</fullName>
    </recommendedName>
</protein>
<dbReference type="AlphaFoldDB" id="A0AAD2F5E9"/>
<dbReference type="Pfam" id="PF21798">
    <property type="entry name" value="DUF6878"/>
    <property type="match status" value="1"/>
</dbReference>
<proteinExistence type="predicted"/>
<accession>A0AAD2F5E9</accession>
<feature type="domain" description="DUF6878" evidence="1">
    <location>
        <begin position="41"/>
        <end position="165"/>
    </location>
</feature>
<gene>
    <name evidence="2" type="ORF">R77560_04038</name>
</gene>